<keyword evidence="1" id="KW-0175">Coiled coil</keyword>
<feature type="region of interest" description="Disordered" evidence="2">
    <location>
        <begin position="120"/>
        <end position="177"/>
    </location>
</feature>
<feature type="compositionally biased region" description="Basic and acidic residues" evidence="2">
    <location>
        <begin position="125"/>
        <end position="134"/>
    </location>
</feature>
<evidence type="ECO:0000313" key="3">
    <source>
        <dbReference type="EMBL" id="KAF4511269.1"/>
    </source>
</evidence>
<gene>
    <name evidence="3" type="ORF">G6O67_003081</name>
</gene>
<evidence type="ECO:0000256" key="2">
    <source>
        <dbReference type="SAM" id="MobiDB-lite"/>
    </source>
</evidence>
<organism evidence="3 4">
    <name type="scientific">Ophiocordyceps sinensis</name>
    <dbReference type="NCBI Taxonomy" id="72228"/>
    <lineage>
        <taxon>Eukaryota</taxon>
        <taxon>Fungi</taxon>
        <taxon>Dikarya</taxon>
        <taxon>Ascomycota</taxon>
        <taxon>Pezizomycotina</taxon>
        <taxon>Sordariomycetes</taxon>
        <taxon>Hypocreomycetidae</taxon>
        <taxon>Hypocreales</taxon>
        <taxon>Ophiocordycipitaceae</taxon>
        <taxon>Ophiocordyceps</taxon>
    </lineage>
</organism>
<accession>A0A8H4PVI7</accession>
<dbReference type="EMBL" id="JAAVMX010000003">
    <property type="protein sequence ID" value="KAF4511269.1"/>
    <property type="molecule type" value="Genomic_DNA"/>
</dbReference>
<evidence type="ECO:0000256" key="1">
    <source>
        <dbReference type="SAM" id="Coils"/>
    </source>
</evidence>
<dbReference type="AlphaFoldDB" id="A0A8H4PVI7"/>
<keyword evidence="4" id="KW-1185">Reference proteome</keyword>
<dbReference type="Proteomes" id="UP000557566">
    <property type="component" value="Unassembled WGS sequence"/>
</dbReference>
<feature type="coiled-coil region" evidence="1">
    <location>
        <begin position="86"/>
        <end position="113"/>
    </location>
</feature>
<dbReference type="PANTHER" id="PTHR42089:SF1">
    <property type="entry name" value="YALI0F09427P"/>
    <property type="match status" value="1"/>
</dbReference>
<comment type="caution">
    <text evidence="3">The sequence shown here is derived from an EMBL/GenBank/DDBJ whole genome shotgun (WGS) entry which is preliminary data.</text>
</comment>
<proteinExistence type="predicted"/>
<reference evidence="3 4" key="1">
    <citation type="journal article" date="2020" name="Genome Biol. Evol.">
        <title>A new high-quality draft genome assembly of the Chinese cordyceps Ophiocordyceps sinensis.</title>
        <authorList>
            <person name="Shu R."/>
            <person name="Zhang J."/>
            <person name="Meng Q."/>
            <person name="Zhang H."/>
            <person name="Zhou G."/>
            <person name="Li M."/>
            <person name="Wu P."/>
            <person name="Zhao Y."/>
            <person name="Chen C."/>
            <person name="Qin Q."/>
        </authorList>
    </citation>
    <scope>NUCLEOTIDE SEQUENCE [LARGE SCALE GENOMIC DNA]</scope>
    <source>
        <strain evidence="3 4">IOZ07</strain>
    </source>
</reference>
<dbReference type="PANTHER" id="PTHR42089">
    <property type="entry name" value="YALI0F09427P"/>
    <property type="match status" value="1"/>
</dbReference>
<evidence type="ECO:0000313" key="4">
    <source>
        <dbReference type="Proteomes" id="UP000557566"/>
    </source>
</evidence>
<protein>
    <submittedName>
        <fullName evidence="3">Uncharacterized protein</fullName>
    </submittedName>
</protein>
<name>A0A8H4PVI7_9HYPO</name>
<sequence>MYSNRSHPLLEQVPLTVSPFVSLPTATTLSYNYKTMPSNIPPSSLGIPTAAADNASSEQPKPRFVVSGSGHAASPDEIIESCHALLNHVTDLQREAERELRVFEDRIKERELAEKRRVAPGWLDSDARLLEPERAPSAQQSGPSPVPPGEGEARTETQACDDQGAELDRAFGGMALK</sequence>
<feature type="region of interest" description="Disordered" evidence="2">
    <location>
        <begin position="47"/>
        <end position="72"/>
    </location>
</feature>
<dbReference type="OrthoDB" id="5344687at2759"/>